<sequence>MTIDPIAHVVTIPDETGVDQLGTFLDGLLEQSKTSLEAKVHLTFIQQALTLLAHRPLNRLKRDRIKLSITIEQKEYTKEYQLVKPLAKKPIFELRYPMNSNEHFRALFFPVEYQEKQYYVFVKSFIKTKIPPQDETNLMRDLAYNMYVKVTRNPGRYLK</sequence>
<reference evidence="2" key="1">
    <citation type="submission" date="2016-10" db="EMBL/GenBank/DDBJ databases">
        <authorList>
            <person name="Varghese N."/>
            <person name="Submissions S."/>
        </authorList>
    </citation>
    <scope>NUCLEOTIDE SEQUENCE [LARGE SCALE GENOMIC DNA]</scope>
    <source>
        <strain evidence="2">M1</strain>
    </source>
</reference>
<dbReference type="OrthoDB" id="2970051at2"/>
<evidence type="ECO:0000313" key="1">
    <source>
        <dbReference type="EMBL" id="SFA57078.1"/>
    </source>
</evidence>
<dbReference type="Proteomes" id="UP000198650">
    <property type="component" value="Unassembled WGS sequence"/>
</dbReference>
<dbReference type="EMBL" id="FOJS01000086">
    <property type="protein sequence ID" value="SFA57078.1"/>
    <property type="molecule type" value="Genomic_DNA"/>
</dbReference>
<keyword evidence="2" id="KW-1185">Reference proteome</keyword>
<organism evidence="1 2">
    <name type="scientific">Parageobacillus thermantarcticus</name>
    <dbReference type="NCBI Taxonomy" id="186116"/>
    <lineage>
        <taxon>Bacteria</taxon>
        <taxon>Bacillati</taxon>
        <taxon>Bacillota</taxon>
        <taxon>Bacilli</taxon>
        <taxon>Bacillales</taxon>
        <taxon>Anoxybacillaceae</taxon>
        <taxon>Parageobacillus</taxon>
    </lineage>
</organism>
<dbReference type="RefSeq" id="WP_090952454.1">
    <property type="nucleotide sequence ID" value="NZ_FOJS01000086.1"/>
</dbReference>
<protein>
    <submittedName>
        <fullName evidence="1">Uncharacterized protein</fullName>
    </submittedName>
</protein>
<name>A0A1I0TZA2_9BACL</name>
<evidence type="ECO:0000313" key="2">
    <source>
        <dbReference type="Proteomes" id="UP000198650"/>
    </source>
</evidence>
<dbReference type="AlphaFoldDB" id="A0A1I0TZA2"/>
<gene>
    <name evidence="1" type="ORF">SAMN05192569_10862</name>
</gene>
<accession>A0A1I0TZA2</accession>
<proteinExistence type="predicted"/>